<dbReference type="InterPro" id="IPR001320">
    <property type="entry name" value="Iontro_rcpt_C"/>
</dbReference>
<keyword evidence="15" id="KW-1185">Reference proteome</keyword>
<evidence type="ECO:0000256" key="1">
    <source>
        <dbReference type="ARBA" id="ARBA00004141"/>
    </source>
</evidence>
<dbReference type="InterPro" id="IPR001638">
    <property type="entry name" value="Solute-binding_3/MltF_N"/>
</dbReference>
<dbReference type="Pfam" id="PF00060">
    <property type="entry name" value="Lig_chan"/>
    <property type="match status" value="1"/>
</dbReference>
<keyword evidence="9" id="KW-0407">Ion channel</keyword>
<name>A0ABY8D795_9HYPH</name>
<dbReference type="Pfam" id="PF00497">
    <property type="entry name" value="SBP_bac_3"/>
    <property type="match status" value="1"/>
</dbReference>
<protein>
    <submittedName>
        <fullName evidence="14">Transporter substrate-binding domain-containing protein</fullName>
    </submittedName>
</protein>
<keyword evidence="4 11" id="KW-1133">Transmembrane helix</keyword>
<evidence type="ECO:0000256" key="9">
    <source>
        <dbReference type="ARBA" id="ARBA00023303"/>
    </source>
</evidence>
<feature type="domain" description="Solute-binding protein family 3/N-terminal" evidence="12">
    <location>
        <begin position="69"/>
        <end position="398"/>
    </location>
</feature>
<sequence>MHTVRGRQLVGRHVPRFLPALVFGMVTVIAVTAAAQNSRRAPDETPLVAQSAQGRAPASGLATDFPDRELVVGTKEAPPFAMKQPDGTWTGISIELWRQIAQELGLKFRLVEEPSVQSLLEATARGDYDLSVAAITITPERERSVDFSQPFYNTGLGIAVSLNRMSIWREIMRTMTSLGFLQAAGALIGISFLVGALIWLFERRHNEEFGGSAAKGLGASIWWSAEVMTQASTGHRGPRTLAGRALAIIWMVVSIITIAIFTASVTSALTTRQIRGVVNGVDDLPGVRVGALAGSATLGFLDRERIGYRNFDRVEDGLNRLESGSIDAFVYDKPLLAWLVAQKFSNSVGVLDVTFEPQSYGIAMPTGSRYRNATDVAVLEAIRSEKWKQTLFSYLGEKR</sequence>
<evidence type="ECO:0000313" key="14">
    <source>
        <dbReference type="EMBL" id="WEX86748.1"/>
    </source>
</evidence>
<evidence type="ECO:0000256" key="4">
    <source>
        <dbReference type="ARBA" id="ARBA00022989"/>
    </source>
</evidence>
<evidence type="ECO:0000256" key="2">
    <source>
        <dbReference type="ARBA" id="ARBA00022448"/>
    </source>
</evidence>
<proteinExistence type="predicted"/>
<feature type="transmembrane region" description="Helical" evidence="11">
    <location>
        <begin position="17"/>
        <end position="35"/>
    </location>
</feature>
<dbReference type="Gene3D" id="3.40.190.10">
    <property type="entry name" value="Periplasmic binding protein-like II"/>
    <property type="match status" value="2"/>
</dbReference>
<keyword evidence="2" id="KW-0813">Transport</keyword>
<dbReference type="InterPro" id="IPR015683">
    <property type="entry name" value="Ionotropic_Glu_rcpt"/>
</dbReference>
<keyword evidence="7" id="KW-0675">Receptor</keyword>
<evidence type="ECO:0000256" key="5">
    <source>
        <dbReference type="ARBA" id="ARBA00023065"/>
    </source>
</evidence>
<keyword evidence="3 11" id="KW-0812">Transmembrane</keyword>
<dbReference type="SUPFAM" id="SSF53850">
    <property type="entry name" value="Periplasmic binding protein-like II"/>
    <property type="match status" value="1"/>
</dbReference>
<keyword evidence="5" id="KW-0406">Ion transport</keyword>
<accession>A0ABY8D795</accession>
<dbReference type="Gene3D" id="1.10.287.70">
    <property type="match status" value="1"/>
</dbReference>
<reference evidence="14 15" key="1">
    <citation type="submission" date="2023-03" db="EMBL/GenBank/DDBJ databases">
        <authorList>
            <person name="Kaur S."/>
            <person name="Espinosa-Saiz D."/>
            <person name="Velazquez E."/>
            <person name="Menendez E."/>
            <person name="diCenzo G.C."/>
        </authorList>
    </citation>
    <scope>NUCLEOTIDE SEQUENCE [LARGE SCALE GENOMIC DNA]</scope>
    <source>
        <strain evidence="14 15">LMG 24692</strain>
    </source>
</reference>
<feature type="transmembrane region" description="Helical" evidence="11">
    <location>
        <begin position="178"/>
        <end position="201"/>
    </location>
</feature>
<keyword evidence="8" id="KW-0325">Glycoprotein</keyword>
<evidence type="ECO:0000259" key="12">
    <source>
        <dbReference type="SMART" id="SM00062"/>
    </source>
</evidence>
<organism evidence="14 15">
    <name type="scientific">Sinorhizobium garamanticum</name>
    <dbReference type="NCBI Taxonomy" id="680247"/>
    <lineage>
        <taxon>Bacteria</taxon>
        <taxon>Pseudomonadati</taxon>
        <taxon>Pseudomonadota</taxon>
        <taxon>Alphaproteobacteria</taxon>
        <taxon>Hyphomicrobiales</taxon>
        <taxon>Rhizobiaceae</taxon>
        <taxon>Sinorhizobium/Ensifer group</taxon>
        <taxon>Sinorhizobium</taxon>
    </lineage>
</organism>
<dbReference type="SMART" id="SM00079">
    <property type="entry name" value="PBPe"/>
    <property type="match status" value="1"/>
</dbReference>
<feature type="transmembrane region" description="Helical" evidence="11">
    <location>
        <begin position="245"/>
        <end position="265"/>
    </location>
</feature>
<dbReference type="PANTHER" id="PTHR18966">
    <property type="entry name" value="IONOTROPIC GLUTAMATE RECEPTOR"/>
    <property type="match status" value="1"/>
</dbReference>
<feature type="region of interest" description="Disordered" evidence="10">
    <location>
        <begin position="40"/>
        <end position="62"/>
    </location>
</feature>
<evidence type="ECO:0000256" key="8">
    <source>
        <dbReference type="ARBA" id="ARBA00023180"/>
    </source>
</evidence>
<dbReference type="SMART" id="SM00062">
    <property type="entry name" value="PBPb"/>
    <property type="match status" value="1"/>
</dbReference>
<dbReference type="RefSeq" id="WP_280658816.1">
    <property type="nucleotide sequence ID" value="NZ_CP120373.1"/>
</dbReference>
<evidence type="ECO:0000256" key="7">
    <source>
        <dbReference type="ARBA" id="ARBA00023170"/>
    </source>
</evidence>
<comment type="subcellular location">
    <subcellularLocation>
        <location evidence="1">Membrane</location>
        <topology evidence="1">Multi-pass membrane protein</topology>
    </subcellularLocation>
</comment>
<dbReference type="EMBL" id="CP120373">
    <property type="protein sequence ID" value="WEX86748.1"/>
    <property type="molecule type" value="Genomic_DNA"/>
</dbReference>
<dbReference type="Proteomes" id="UP001229355">
    <property type="component" value="Chromosome 1"/>
</dbReference>
<evidence type="ECO:0000313" key="15">
    <source>
        <dbReference type="Proteomes" id="UP001229355"/>
    </source>
</evidence>
<evidence type="ECO:0000256" key="3">
    <source>
        <dbReference type="ARBA" id="ARBA00022692"/>
    </source>
</evidence>
<evidence type="ECO:0000256" key="6">
    <source>
        <dbReference type="ARBA" id="ARBA00023136"/>
    </source>
</evidence>
<feature type="domain" description="Ionotropic glutamate receptor C-terminal" evidence="13">
    <location>
        <begin position="69"/>
        <end position="394"/>
    </location>
</feature>
<dbReference type="SUPFAM" id="SSF81324">
    <property type="entry name" value="Voltage-gated potassium channels"/>
    <property type="match status" value="1"/>
</dbReference>
<evidence type="ECO:0000256" key="10">
    <source>
        <dbReference type="SAM" id="MobiDB-lite"/>
    </source>
</evidence>
<keyword evidence="6 11" id="KW-0472">Membrane</keyword>
<evidence type="ECO:0000256" key="11">
    <source>
        <dbReference type="SAM" id="Phobius"/>
    </source>
</evidence>
<gene>
    <name evidence="14" type="ORF">PZN02_003078</name>
</gene>
<evidence type="ECO:0000259" key="13">
    <source>
        <dbReference type="SMART" id="SM00079"/>
    </source>
</evidence>